<evidence type="ECO:0000256" key="3">
    <source>
        <dbReference type="ARBA" id="ARBA00022771"/>
    </source>
</evidence>
<dbReference type="Gene3D" id="3.30.60.80">
    <property type="match status" value="1"/>
</dbReference>
<dbReference type="GO" id="GO:0006310">
    <property type="term" value="P:DNA recombination"/>
    <property type="evidence" value="ECO:0007669"/>
    <property type="project" value="UniProtKB-UniRule"/>
</dbReference>
<evidence type="ECO:0000256" key="4">
    <source>
        <dbReference type="ARBA" id="ARBA00022833"/>
    </source>
</evidence>
<dbReference type="NCBIfam" id="TIGR00615">
    <property type="entry name" value="recR"/>
    <property type="match status" value="1"/>
</dbReference>
<evidence type="ECO:0000256" key="6">
    <source>
        <dbReference type="ARBA" id="ARBA00023204"/>
    </source>
</evidence>
<feature type="domain" description="Toprim" evidence="8">
    <location>
        <begin position="81"/>
        <end position="176"/>
    </location>
</feature>
<sequence>MAYYPEPIAKLIESYAKLPGIGQKTATRLAFYTIGMSDDDVNQFAANLLSAKRDLHFCSVCGNLTDADPCNICSDESRDRTTIFVVEESKDVLAMEKIREYSGLYHVLHGTISPMNGVSPDDINVKTLITRLMDSQVAEVIIATNATSDGEATAMYLARIIKPAGIKVTRLARGLAVGSDIEYADEVTLSKAVENRQEI</sequence>
<evidence type="ECO:0000256" key="1">
    <source>
        <dbReference type="ARBA" id="ARBA00022723"/>
    </source>
</evidence>
<keyword evidence="3 7" id="KW-0863">Zinc-finger</keyword>
<dbReference type="AlphaFoldDB" id="A0A224X5D5"/>
<keyword evidence="2 7" id="KW-0227">DNA damage</keyword>
<dbReference type="GO" id="GO:0008270">
    <property type="term" value="F:zinc ion binding"/>
    <property type="evidence" value="ECO:0007669"/>
    <property type="project" value="UniProtKB-KW"/>
</dbReference>
<evidence type="ECO:0000256" key="7">
    <source>
        <dbReference type="HAMAP-Rule" id="MF_00017"/>
    </source>
</evidence>
<gene>
    <name evidence="7" type="primary">recR</name>
    <name evidence="9" type="ORF">RsY01_1440</name>
</gene>
<evidence type="ECO:0000256" key="2">
    <source>
        <dbReference type="ARBA" id="ARBA00022763"/>
    </source>
</evidence>
<dbReference type="SMART" id="SM00493">
    <property type="entry name" value="TOPRIM"/>
    <property type="match status" value="1"/>
</dbReference>
<proteinExistence type="inferred from homology"/>
<dbReference type="CDD" id="cd01025">
    <property type="entry name" value="TOPRIM_recR"/>
    <property type="match status" value="1"/>
</dbReference>
<dbReference type="SUPFAM" id="SSF111304">
    <property type="entry name" value="Recombination protein RecR"/>
    <property type="match status" value="1"/>
</dbReference>
<dbReference type="Pfam" id="PF21176">
    <property type="entry name" value="RecR_HhH"/>
    <property type="match status" value="1"/>
</dbReference>
<dbReference type="Proteomes" id="UP000218689">
    <property type="component" value="Unassembled WGS sequence"/>
</dbReference>
<dbReference type="InterPro" id="IPR006171">
    <property type="entry name" value="TOPRIM_dom"/>
</dbReference>
<organism evidence="9 10">
    <name type="scientific">Pseudolactococcus reticulitermitis</name>
    <dbReference type="NCBI Taxonomy" id="2025039"/>
    <lineage>
        <taxon>Bacteria</taxon>
        <taxon>Bacillati</taxon>
        <taxon>Bacillota</taxon>
        <taxon>Bacilli</taxon>
        <taxon>Lactobacillales</taxon>
        <taxon>Streptococcaceae</taxon>
        <taxon>Pseudolactococcus</taxon>
    </lineage>
</organism>
<comment type="caution">
    <text evidence="9">The sequence shown here is derived from an EMBL/GenBank/DDBJ whole genome shotgun (WGS) entry which is preliminary data.</text>
</comment>
<dbReference type="Pfam" id="PF02132">
    <property type="entry name" value="RecR_ZnF"/>
    <property type="match status" value="1"/>
</dbReference>
<evidence type="ECO:0000256" key="5">
    <source>
        <dbReference type="ARBA" id="ARBA00023172"/>
    </source>
</evidence>
<keyword evidence="6 7" id="KW-0234">DNA repair</keyword>
<dbReference type="GO" id="GO:0003677">
    <property type="term" value="F:DNA binding"/>
    <property type="evidence" value="ECO:0007669"/>
    <property type="project" value="UniProtKB-UniRule"/>
</dbReference>
<dbReference type="PANTHER" id="PTHR30446">
    <property type="entry name" value="RECOMBINATION PROTEIN RECR"/>
    <property type="match status" value="1"/>
</dbReference>
<dbReference type="InterPro" id="IPR000093">
    <property type="entry name" value="DNA_Rcmb_RecR"/>
</dbReference>
<evidence type="ECO:0000313" key="10">
    <source>
        <dbReference type="Proteomes" id="UP000218689"/>
    </source>
</evidence>
<dbReference type="Gene3D" id="1.10.8.420">
    <property type="entry name" value="RecR Domain 1"/>
    <property type="match status" value="1"/>
</dbReference>
<dbReference type="RefSeq" id="WP_094784876.1">
    <property type="nucleotide sequence ID" value="NZ_BEDT01000003.1"/>
</dbReference>
<keyword evidence="5 7" id="KW-0233">DNA recombination</keyword>
<name>A0A224X5D5_9LACT</name>
<keyword evidence="4 7" id="KW-0862">Zinc</keyword>
<evidence type="ECO:0000313" key="9">
    <source>
        <dbReference type="EMBL" id="GAX47836.1"/>
    </source>
</evidence>
<dbReference type="InterPro" id="IPR015967">
    <property type="entry name" value="Rcmb_RecR_Znf"/>
</dbReference>
<dbReference type="GO" id="GO:0006281">
    <property type="term" value="P:DNA repair"/>
    <property type="evidence" value="ECO:0007669"/>
    <property type="project" value="UniProtKB-UniRule"/>
</dbReference>
<dbReference type="PANTHER" id="PTHR30446:SF0">
    <property type="entry name" value="RECOMBINATION PROTEIN RECR"/>
    <property type="match status" value="1"/>
</dbReference>
<evidence type="ECO:0000259" key="8">
    <source>
        <dbReference type="PROSITE" id="PS50880"/>
    </source>
</evidence>
<accession>A0A224X5D5</accession>
<dbReference type="Pfam" id="PF21175">
    <property type="entry name" value="RecR_C"/>
    <property type="match status" value="1"/>
</dbReference>
<protein>
    <recommendedName>
        <fullName evidence="7">Recombination protein RecR</fullName>
    </recommendedName>
</protein>
<feature type="zinc finger region" description="C4-type" evidence="7">
    <location>
        <begin position="58"/>
        <end position="73"/>
    </location>
</feature>
<dbReference type="OrthoDB" id="9802672at2"/>
<dbReference type="Gene3D" id="6.10.250.240">
    <property type="match status" value="1"/>
</dbReference>
<dbReference type="PROSITE" id="PS50880">
    <property type="entry name" value="TOPRIM"/>
    <property type="match status" value="1"/>
</dbReference>
<dbReference type="EMBL" id="BEDT01000003">
    <property type="protein sequence ID" value="GAX47836.1"/>
    <property type="molecule type" value="Genomic_DNA"/>
</dbReference>
<dbReference type="PROSITE" id="PS01300">
    <property type="entry name" value="RECR"/>
    <property type="match status" value="1"/>
</dbReference>
<dbReference type="InterPro" id="IPR023627">
    <property type="entry name" value="Rcmb_RecR"/>
</dbReference>
<dbReference type="Gene3D" id="3.40.1360.10">
    <property type="match status" value="1"/>
</dbReference>
<keyword evidence="10" id="KW-1185">Reference proteome</keyword>
<comment type="function">
    <text evidence="7">May play a role in DNA repair. It seems to be involved in an RecBC-independent recombinational process of DNA repair. It may act with RecF and RecO.</text>
</comment>
<reference evidence="10" key="1">
    <citation type="submission" date="2017-08" db="EMBL/GenBank/DDBJ databases">
        <title>Draft genome sequence of Lactococcus sp. strain Rs-Y01, isolated from the gut of the lower termite Reticulitermes speratus.</title>
        <authorList>
            <person name="Ohkuma M."/>
            <person name="Yuki M."/>
        </authorList>
    </citation>
    <scope>NUCLEOTIDE SEQUENCE [LARGE SCALE GENOMIC DNA]</scope>
    <source>
        <strain evidence="10">Rs-Y01</strain>
    </source>
</reference>
<dbReference type="InterPro" id="IPR034137">
    <property type="entry name" value="TOPRIM_RecR"/>
</dbReference>
<dbReference type="Pfam" id="PF13662">
    <property type="entry name" value="Toprim_4"/>
    <property type="match status" value="1"/>
</dbReference>
<keyword evidence="1 7" id="KW-0479">Metal-binding</keyword>
<dbReference type="HAMAP" id="MF_00017">
    <property type="entry name" value="RecR"/>
    <property type="match status" value="1"/>
</dbReference>
<comment type="similarity">
    <text evidence="7">Belongs to the RecR family.</text>
</comment>